<keyword evidence="1" id="KW-0805">Transcription regulation</keyword>
<comment type="caution">
    <text evidence="4">The sequence shown here is derived from an EMBL/GenBank/DDBJ whole genome shotgun (WGS) entry which is preliminary data.</text>
</comment>
<dbReference type="Proteomes" id="UP000217768">
    <property type="component" value="Unassembled WGS sequence"/>
</dbReference>
<dbReference type="InterPro" id="IPR027383">
    <property type="entry name" value="Znf_put"/>
</dbReference>
<dbReference type="Gene3D" id="1.10.10.1320">
    <property type="entry name" value="Anti-sigma factor, zinc-finger domain"/>
    <property type="match status" value="1"/>
</dbReference>
<evidence type="ECO:0000256" key="2">
    <source>
        <dbReference type="ARBA" id="ARBA00023163"/>
    </source>
</evidence>
<accession>A0A2A2ZNF0</accession>
<feature type="domain" description="Putative zinc-finger" evidence="3">
    <location>
        <begin position="36"/>
        <end position="69"/>
    </location>
</feature>
<dbReference type="AlphaFoldDB" id="A0A2A2ZNF0"/>
<gene>
    <name evidence="4" type="ORF">CKJ66_03945</name>
</gene>
<evidence type="ECO:0000313" key="5">
    <source>
        <dbReference type="Proteomes" id="UP000217768"/>
    </source>
</evidence>
<sequence>MSRPHRLVRAGLFACRHIEHAEVGQGSAQDNGVVRCQEFVELVTDYLDDSLDAPARQRLDGHLDDCAPCSAYLEQFRFTIAAIARVENPPVDALRSRLLAAFSVVNDRI</sequence>
<dbReference type="InterPro" id="IPR041916">
    <property type="entry name" value="Anti_sigma_zinc_sf"/>
</dbReference>
<dbReference type="EMBL" id="NSFD01000004">
    <property type="protein sequence ID" value="PBA28004.1"/>
    <property type="molecule type" value="Genomic_DNA"/>
</dbReference>
<evidence type="ECO:0000259" key="3">
    <source>
        <dbReference type="Pfam" id="PF13490"/>
    </source>
</evidence>
<proteinExistence type="predicted"/>
<reference evidence="4 5" key="1">
    <citation type="submission" date="2017-08" db="EMBL/GenBank/DDBJ databases">
        <title>Phylogenetic analysis of Mycobacterium avium complex whole genomes.</title>
        <authorList>
            <person name="Caverly L.J."/>
            <person name="Spilker T."/>
            <person name="Lipuma J."/>
        </authorList>
    </citation>
    <scope>NUCLEOTIDE SEQUENCE [LARGE SCALE GENOMIC DNA]</scope>
    <source>
        <strain evidence="4 5">FLAC0165</strain>
    </source>
</reference>
<protein>
    <recommendedName>
        <fullName evidence="3">Putative zinc-finger domain-containing protein</fullName>
    </recommendedName>
</protein>
<organism evidence="4 5">
    <name type="scientific">Mycobacterium avium</name>
    <dbReference type="NCBI Taxonomy" id="1764"/>
    <lineage>
        <taxon>Bacteria</taxon>
        <taxon>Bacillati</taxon>
        <taxon>Actinomycetota</taxon>
        <taxon>Actinomycetes</taxon>
        <taxon>Mycobacteriales</taxon>
        <taxon>Mycobacteriaceae</taxon>
        <taxon>Mycobacterium</taxon>
        <taxon>Mycobacterium avium complex (MAC)</taxon>
    </lineage>
</organism>
<keyword evidence="2" id="KW-0804">Transcription</keyword>
<name>A0A2A2ZNF0_MYCAV</name>
<dbReference type="Pfam" id="PF13490">
    <property type="entry name" value="zf-HC2"/>
    <property type="match status" value="1"/>
</dbReference>
<dbReference type="RefSeq" id="WP_080691771.1">
    <property type="nucleotide sequence ID" value="NZ_NSEY01000009.1"/>
</dbReference>
<evidence type="ECO:0000313" key="4">
    <source>
        <dbReference type="EMBL" id="PBA28004.1"/>
    </source>
</evidence>
<evidence type="ECO:0000256" key="1">
    <source>
        <dbReference type="ARBA" id="ARBA00023015"/>
    </source>
</evidence>